<name>A0ABP9QEF3_9PSEU</name>
<organism evidence="1 2">
    <name type="scientific">Pseudonocardia eucalypti</name>
    <dbReference type="NCBI Taxonomy" id="648755"/>
    <lineage>
        <taxon>Bacteria</taxon>
        <taxon>Bacillati</taxon>
        <taxon>Actinomycetota</taxon>
        <taxon>Actinomycetes</taxon>
        <taxon>Pseudonocardiales</taxon>
        <taxon>Pseudonocardiaceae</taxon>
        <taxon>Pseudonocardia</taxon>
    </lineage>
</organism>
<keyword evidence="2" id="KW-1185">Reference proteome</keyword>
<dbReference type="EMBL" id="BAABJP010000020">
    <property type="protein sequence ID" value="GAA5160567.1"/>
    <property type="molecule type" value="Genomic_DNA"/>
</dbReference>
<sequence length="44" mass="5026">MLMPLRELIDSDPALEELFDQPAPVAFEREAPGGVFVRLRPSEW</sequence>
<dbReference type="RefSeq" id="WP_345703018.1">
    <property type="nucleotide sequence ID" value="NZ_BAABJP010000020.1"/>
</dbReference>
<dbReference type="Proteomes" id="UP001428817">
    <property type="component" value="Unassembled WGS sequence"/>
</dbReference>
<comment type="caution">
    <text evidence="1">The sequence shown here is derived from an EMBL/GenBank/DDBJ whole genome shotgun (WGS) entry which is preliminary data.</text>
</comment>
<gene>
    <name evidence="1" type="ORF">GCM10023321_43530</name>
</gene>
<evidence type="ECO:0000313" key="1">
    <source>
        <dbReference type="EMBL" id="GAA5160567.1"/>
    </source>
</evidence>
<reference evidence="2" key="1">
    <citation type="journal article" date="2019" name="Int. J. Syst. Evol. Microbiol.">
        <title>The Global Catalogue of Microorganisms (GCM) 10K type strain sequencing project: providing services to taxonomists for standard genome sequencing and annotation.</title>
        <authorList>
            <consortium name="The Broad Institute Genomics Platform"/>
            <consortium name="The Broad Institute Genome Sequencing Center for Infectious Disease"/>
            <person name="Wu L."/>
            <person name="Ma J."/>
        </authorList>
    </citation>
    <scope>NUCLEOTIDE SEQUENCE [LARGE SCALE GENOMIC DNA]</scope>
    <source>
        <strain evidence="2">JCM 18303</strain>
    </source>
</reference>
<accession>A0ABP9QEF3</accession>
<proteinExistence type="predicted"/>
<protein>
    <submittedName>
        <fullName evidence="1">Uncharacterized protein</fullName>
    </submittedName>
</protein>
<evidence type="ECO:0000313" key="2">
    <source>
        <dbReference type="Proteomes" id="UP001428817"/>
    </source>
</evidence>